<proteinExistence type="predicted"/>
<keyword evidence="2" id="KW-1185">Reference proteome</keyword>
<accession>A0A834NUT2</accession>
<name>A0A834NUT2_VESGE</name>
<dbReference type="Proteomes" id="UP000617340">
    <property type="component" value="Unassembled WGS sequence"/>
</dbReference>
<reference evidence="1" key="1">
    <citation type="journal article" date="2020" name="G3 (Bethesda)">
        <title>High-Quality Assemblies for Three Invasive Social Wasps from the &lt;i&gt;Vespula&lt;/i&gt; Genus.</title>
        <authorList>
            <person name="Harrop T.W.R."/>
            <person name="Guhlin J."/>
            <person name="McLaughlin G.M."/>
            <person name="Permina E."/>
            <person name="Stockwell P."/>
            <person name="Gilligan J."/>
            <person name="Le Lec M.F."/>
            <person name="Gruber M.A.M."/>
            <person name="Quinn O."/>
            <person name="Lovegrove M."/>
            <person name="Duncan E.J."/>
            <person name="Remnant E.J."/>
            <person name="Van Eeckhoven J."/>
            <person name="Graham B."/>
            <person name="Knapp R.A."/>
            <person name="Langford K.W."/>
            <person name="Kronenberg Z."/>
            <person name="Press M.O."/>
            <person name="Eacker S.M."/>
            <person name="Wilson-Rankin E.E."/>
            <person name="Purcell J."/>
            <person name="Lester P.J."/>
            <person name="Dearden P.K."/>
        </authorList>
    </citation>
    <scope>NUCLEOTIDE SEQUENCE</scope>
    <source>
        <strain evidence="1">Linc-1</strain>
    </source>
</reference>
<comment type="caution">
    <text evidence="1">The sequence shown here is derived from an EMBL/GenBank/DDBJ whole genome shotgun (WGS) entry which is preliminary data.</text>
</comment>
<evidence type="ECO:0000313" key="1">
    <source>
        <dbReference type="EMBL" id="KAF7418332.1"/>
    </source>
</evidence>
<dbReference type="EMBL" id="JACSDZ010000001">
    <property type="protein sequence ID" value="KAF7418332.1"/>
    <property type="molecule type" value="Genomic_DNA"/>
</dbReference>
<dbReference type="AlphaFoldDB" id="A0A834NUT2"/>
<organism evidence="1 2">
    <name type="scientific">Vespula germanica</name>
    <name type="common">German yellow jacket</name>
    <name type="synonym">Paravespula germanica</name>
    <dbReference type="NCBI Taxonomy" id="30212"/>
    <lineage>
        <taxon>Eukaryota</taxon>
        <taxon>Metazoa</taxon>
        <taxon>Ecdysozoa</taxon>
        <taxon>Arthropoda</taxon>
        <taxon>Hexapoda</taxon>
        <taxon>Insecta</taxon>
        <taxon>Pterygota</taxon>
        <taxon>Neoptera</taxon>
        <taxon>Endopterygota</taxon>
        <taxon>Hymenoptera</taxon>
        <taxon>Apocrita</taxon>
        <taxon>Aculeata</taxon>
        <taxon>Vespoidea</taxon>
        <taxon>Vespidae</taxon>
        <taxon>Vespinae</taxon>
        <taxon>Vespula</taxon>
    </lineage>
</organism>
<evidence type="ECO:0000313" key="2">
    <source>
        <dbReference type="Proteomes" id="UP000617340"/>
    </source>
</evidence>
<sequence>MSGRALANTWVSTLPWSHLHEFYEQIEKLRSFEDHYINKVIGDLNAEINQRQVDKIVSLHGKRNARAKKRESSVLSEKRACYHGHLIPTATLLFPRQYPGQHDIRESDRLRVSETA</sequence>
<protein>
    <submittedName>
        <fullName evidence="1">Uncharacterized protein</fullName>
    </submittedName>
</protein>
<gene>
    <name evidence="1" type="ORF">HZH68_000985</name>
</gene>